<comment type="caution">
    <text evidence="1">The sequence shown here is derived from an EMBL/GenBank/DDBJ whole genome shotgun (WGS) entry which is preliminary data.</text>
</comment>
<proteinExistence type="predicted"/>
<dbReference type="Pfam" id="PF11913">
    <property type="entry name" value="DUF3431"/>
    <property type="match status" value="1"/>
</dbReference>
<evidence type="ECO:0000313" key="1">
    <source>
        <dbReference type="EMBL" id="KAK6540556.1"/>
    </source>
</evidence>
<keyword evidence="2" id="KW-1185">Reference proteome</keyword>
<dbReference type="PANTHER" id="PTHR37490">
    <property type="entry name" value="EXPRESSED PROTEIN"/>
    <property type="match status" value="1"/>
</dbReference>
<organism evidence="1 2">
    <name type="scientific">Orbilia ellipsospora</name>
    <dbReference type="NCBI Taxonomy" id="2528407"/>
    <lineage>
        <taxon>Eukaryota</taxon>
        <taxon>Fungi</taxon>
        <taxon>Dikarya</taxon>
        <taxon>Ascomycota</taxon>
        <taxon>Pezizomycotina</taxon>
        <taxon>Orbiliomycetes</taxon>
        <taxon>Orbiliales</taxon>
        <taxon>Orbiliaceae</taxon>
        <taxon>Orbilia</taxon>
    </lineage>
</organism>
<accession>A0AAV9XF30</accession>
<protein>
    <submittedName>
        <fullName evidence="1">Uncharacterized protein</fullName>
    </submittedName>
</protein>
<gene>
    <name evidence="1" type="ORF">TWF694_009347</name>
</gene>
<evidence type="ECO:0000313" key="2">
    <source>
        <dbReference type="Proteomes" id="UP001365542"/>
    </source>
</evidence>
<dbReference type="EMBL" id="JAVHJO010000005">
    <property type="protein sequence ID" value="KAK6540556.1"/>
    <property type="molecule type" value="Genomic_DNA"/>
</dbReference>
<dbReference type="InterPro" id="IPR021838">
    <property type="entry name" value="DUF3431"/>
</dbReference>
<name>A0AAV9XF30_9PEZI</name>
<dbReference type="Proteomes" id="UP001365542">
    <property type="component" value="Unassembled WGS sequence"/>
</dbReference>
<sequence length="370" mass="41461">MAGSKWISKGRAHQYYSPLYQASAVDDDDLNPEEYGLPSKLLSDTSLHTVPPRNLLRGSMSSFIFKLWVFLLGLGCTKVFQENSSRNTPSTYVVSNEPKEISYRITRGLDIVVSHYSEDLESLNAFMSGLESIPKLNDLKPNLIIYTKNNASDISKIKDMAGASEVIVLPNEGREAATYFHHIIQRWDDLANHTLFIQADPHTPDRALGRLRSYFEPGRTGMLDLGFRDLRTCNCLDCIDAFGWADEARLIPDLMAKAHHVQCDKDTKVSISYKGQFIVSAKRTRSVQKSLYESLNSKLVGDHRIILGGDEDRLDAPVLGYTLERAWNVLFQCADQTGVRDMCPGLTLTSGAFLPDFRKPQPEDCGCLDT</sequence>
<dbReference type="PANTHER" id="PTHR37490:SF1">
    <property type="entry name" value="GLYCOSYLTRANSFERASE 2-LIKE DOMAIN-CONTAINING PROTEIN"/>
    <property type="match status" value="1"/>
</dbReference>
<reference evidence="1 2" key="1">
    <citation type="submission" date="2019-10" db="EMBL/GenBank/DDBJ databases">
        <authorList>
            <person name="Palmer J.M."/>
        </authorList>
    </citation>
    <scope>NUCLEOTIDE SEQUENCE [LARGE SCALE GENOMIC DNA]</scope>
    <source>
        <strain evidence="1 2">TWF694</strain>
    </source>
</reference>
<dbReference type="AlphaFoldDB" id="A0AAV9XF30"/>